<protein>
    <submittedName>
        <fullName evidence="2">Uncharacterized protein</fullName>
    </submittedName>
</protein>
<reference evidence="2" key="1">
    <citation type="submission" date="2025-08" db="UniProtKB">
        <authorList>
            <consortium name="Ensembl"/>
        </authorList>
    </citation>
    <scope>IDENTIFICATION</scope>
</reference>
<organism evidence="2 3">
    <name type="scientific">Bubo bubo</name>
    <name type="common">Eurasian eagle-owl</name>
    <name type="synonym">Strix bubo</name>
    <dbReference type="NCBI Taxonomy" id="30461"/>
    <lineage>
        <taxon>Eukaryota</taxon>
        <taxon>Metazoa</taxon>
        <taxon>Chordata</taxon>
        <taxon>Craniata</taxon>
        <taxon>Vertebrata</taxon>
        <taxon>Euteleostomi</taxon>
        <taxon>Archelosauria</taxon>
        <taxon>Archosauria</taxon>
        <taxon>Dinosauria</taxon>
        <taxon>Saurischia</taxon>
        <taxon>Theropoda</taxon>
        <taxon>Coelurosauria</taxon>
        <taxon>Aves</taxon>
        <taxon>Neognathae</taxon>
        <taxon>Neoaves</taxon>
        <taxon>Telluraves</taxon>
        <taxon>Strigiformes</taxon>
        <taxon>Strigidae</taxon>
        <taxon>Bubo</taxon>
    </lineage>
</organism>
<sequence>GCDVASFPSPAQTSPSRRAQTSPPRRAQTSPPRRAQTSPPRRAQTSPPRRNRRLQKSTRVVTSRRRASPCPPVSRTLKETNVSPRADASQKGSYFPHYQNVS</sequence>
<accession>A0A8C0EP87</accession>
<feature type="compositionally biased region" description="Polar residues" evidence="1">
    <location>
        <begin position="9"/>
        <end position="48"/>
    </location>
</feature>
<dbReference type="Ensembl" id="ENSBOBT00000004390.1">
    <property type="protein sequence ID" value="ENSBOBP00000004283.1"/>
    <property type="gene ID" value="ENSBOBG00000002924.1"/>
</dbReference>
<reference evidence="2" key="2">
    <citation type="submission" date="2025-09" db="UniProtKB">
        <authorList>
            <consortium name="Ensembl"/>
        </authorList>
    </citation>
    <scope>IDENTIFICATION</scope>
</reference>
<proteinExistence type="predicted"/>
<dbReference type="Proteomes" id="UP000694567">
    <property type="component" value="Unplaced"/>
</dbReference>
<feature type="region of interest" description="Disordered" evidence="1">
    <location>
        <begin position="1"/>
        <end position="102"/>
    </location>
</feature>
<name>A0A8C0EP87_BUBBB</name>
<evidence type="ECO:0000313" key="3">
    <source>
        <dbReference type="Proteomes" id="UP000694567"/>
    </source>
</evidence>
<feature type="compositionally biased region" description="Basic residues" evidence="1">
    <location>
        <begin position="49"/>
        <end position="67"/>
    </location>
</feature>
<dbReference type="AlphaFoldDB" id="A0A8C0EP87"/>
<keyword evidence="3" id="KW-1185">Reference proteome</keyword>
<evidence type="ECO:0000313" key="2">
    <source>
        <dbReference type="Ensembl" id="ENSBOBP00000004283.1"/>
    </source>
</evidence>
<evidence type="ECO:0000256" key="1">
    <source>
        <dbReference type="SAM" id="MobiDB-lite"/>
    </source>
</evidence>